<feature type="compositionally biased region" description="Polar residues" evidence="1">
    <location>
        <begin position="205"/>
        <end position="215"/>
    </location>
</feature>
<feature type="compositionally biased region" description="Basic and acidic residues" evidence="1">
    <location>
        <begin position="174"/>
        <end position="200"/>
    </location>
</feature>
<feature type="region of interest" description="Disordered" evidence="1">
    <location>
        <begin position="2505"/>
        <end position="2540"/>
    </location>
</feature>
<sequence>MAGDINNGVNWIFLVWMIIAALLSSFFVLYFNRVFASIVSWALRTYSWHQYRVYIDIQALQVSLLAGRVFFTGLRYHGDNETILIQHGFVTWSYWLRRVRSVSIDKEDENEKETNGKTCAEEAGRQSDARGGTSRLPCRVNVSLVGLEWFIYNRSPAYDYVKQRMMEDDILDKAETTGVQEKETSDNLRQRRSHNSEGHTEPPGTGSTETRQSSKGRLLRSKLNPTSHDGRQRPGSVRSNSPDEAVGDKGTTDEEMPMLLQLLPIHFQCEKAAVVIGNENTKAILVMKTDSVDGEIDACATDTVDPYRQLFKMKFQRPTVDMVDNEDFKEDQADRAARERHVAQQSEPIPKQSLLTRHRRKIYGTLRNHMPFLRKSVESFAVDHEKGASAERGGPPLASHIPGINHWQGLSRYLDQDDDDRSRWTGSEYAAISNVVDSTEASMVIYWDAVGKVTRQPTHTPEATGEAHHDINGGEPPAWGINISLKGGSVTYGPWADRQRADLQRVFAPSLCKDAVPARPLPEGSFRVPTKFKLLVELENDVVLRLPHREESKNWRWKGQDALGDARRSMAGKPKSGLRSKKKEVATTVRQRPYGWLDVKIAANATVAFEMDMVAGDTGFSMDLRVDLPAAEISTSVNHQLLLRSGPQRVVCDLSTPLKWNAPRQWLFDIDCQGLELFILRDHIFLLTDLIDDWASGPPADYLVFTPFKYCLNLSLRDLKLYLNINDANIINNPTDLEDNAFIILSSPLLEANTCIPIDKYRPPRNAIPFNVKTDLATVALHLPPWNTQAPFLACKEIAQGESLNISGAYHYNATTSTANTDTLVLDLSAQSPSAKLYGFLIRYFLKLKDNYFGDDIHFKTLEEYQEVLRLKQTNPEAELRNRPPPKKSNDLDVILTVRADDPKVMLPANLYSTEKHIQIDTACLSADLRFTNYYMDLSLDVAPLSLSLGSEAQGADTPLSASTSTQLFVDGVTIYGHRLFGLPPVEPTYLCNWDISAGAVTGECSAEFLVALANGGKAFIFTLDDEENALIPASAVVLYDVTFLRVFVQSVRIWLHVEEAAFLLSTDAIDIKFNDWANTHYSKRANINIPDIQFSCVNSEALLRHRARPQRVVEADAVVKTSVHLAIVGRKFNFTKNRRLQQELLRHEDQRTRRTDFLLLPELLGPHEPAILDPPAQPFPPVPQPTNREDIQDLGGDVSSFNSGRSPHGFRGLRHKSSFLSLESSSASSVVRARSSHRSSMSSRHHHHQLRPLSTLDPRPTGRTSQRSKQRREISASTRHSAFYSATGDYNDRHEANHDTVAFSSQYFAPHFPLNTVVVDTSEADFRTGAADADDDDSAVETTEFNLGDIDPDMLSEDHTHTSILLETPTGVTVFLNSASVRYIAALLGAIQASEPDDILDNLQTSSITGILDLQKDQLSKGSINEIVLRIPKADLRFVNPSCMDSHMSSSEEQDQYDFSMSKLALAFRTESSWTDAFEPESKESRHSFHARVGSVEVSASERPSNIDDVQCAVTARIENVLTSMGSRGITNIDADVGLVQASAASEKIEYMASLIHRTNVLASDLGKLLTTTIQKEEKVVQYLVSSLALQGHSAPDPGFLVRPSATLRSASQHVRTYDSWKLAMRLRQMWTELDPQAREELRVQCIGGQPKMPVDARQQAFSYFQRWRSWDLDNLSQAILMNKVFGTPDETRSSTSIPANVPLMATVRVHQTKLAIDPGPKQNEILLLDLAAKVHRGVSDVVPRTAEATEPIPSTLLTVLNLYCGTAAINLNWDLCELAEDVLKLFSQMQSDTVSGSSLDSEKSELGEALSRKKENEAFHVVLEVEQGSVAIDTINLNGRSSSQGLKASLLMGHGQQDSSDTNLILSCDTISSRIRNHSELITTFRLVQPSVFVSHELHATETINEHTIKATASSDKLSLAIKQEPIALMEVLDTLIKDEVSQMYRLKHLVPTTSSPKSSEPPLSPTKKIADKLSSFRVNVAMFLNEYTISLPLLRSLTYNISGVVSRAAIAANSGRELIFDFDVKENSHDMQITINDKARSISLLQIPPTNGRITSLFGQGNNTTTVYASVELIQLDASAVYSLLSALNRPEISSTLNEIQEQVQIIKGHLEEIFEPEDGSNKDLVESAGQPKSSLFIYSIHLTFAGLEVFGDTPLKSAQEPVARLLFALDSIHVEVANQADQHGRVLENPEIHLSLRKVALEIRKGRPGAMAVCGSVAFGALVTATSRVLENGTEERNLNVKSNGFEVVLSPETVSTFVDAVGYMGDKIKDLDTSREREYLRKLRQNRPKIAINDQEEDDESDIIESFFSSMVYSFEIRDINVSWHVLGLREEPTPGKDDLVVSLQRIEFATRTRNSARLTIENLQVQMASPTGDRRVRSSNSALLPEVVFSVAYVSTADARRLAFQAVGKSVDIRLTPGFIIPAANLGDSIGLSIKNIREASENWVPPPNQLDSVDEGSPPPDPPPRARSILGSKRLESMLIDADFQGAVVHVSGKKSADDWAGYQKQNRPSMGTKYGQPAADEPAGGSTELRTPGLALKVEYRDNGKEDPTLYAELRIQASSNILYPSVVPLIVDITNSVKEVVSDDSETQVQSPKPKAKPETKEKLSQEDSILLSADPTAALGRVRLNLGLRICRQEFSLSCQPIARVAATASFEDIYFTINTVRSVEQGNFLAISGAMSNIQASVQHVYSRESTGSFEVDSMVLSMMNSKHVSGISGVSAILKVSPMKVAINAKQLQDFLLFREIWVPRDLKKAANETTSTDTGSTPAMAKLTTETSQGHLVQRYQQVAATTAFPWTATISISSLDISVDLGQAIGKSVFSIHEFWISSKKTSDWEQNLCLGFQRIGIDSTGRMSGFVAMQNFKLRTSIQWPEREQALNETPLVQASISFSQFRAKIAFDYQAFLVADITSMDFLMYNVRRSLEGGGDRLVASFNGDAVQVFGTTTSAAQGVALYQAFHKLVQERRTNFEASVREIEKFTRRRSSTVPEVVKRLTIPKKKDDDGLSKSPISLDTDVVVTLKALNLGVFPSTFSDHQVFKMEALNAQARFAASAGGRDRRIHSMLGLTLGQLRIGLAGVRHVEAPRSVNELSVDDVVLSATGSRGGTILKVPKVEAVMQTWQAPQSRHIDYIFKSAFEGKVEVGWNYSRISYIRGMWANHSKTLALASGKELALPAIKVTGIPGQVDEEKKESAAARGGSSSSAASEIANAMKTAAGSAVAAAAGKPEDMAEIQGQTRSRSGSGSSQTNKITAEVHVPQSKYDYTPLEPPIIETPQLRDMGEATPPLEWIGLHRDRLPNLTHQIVIVSLLELAGEVEDAYKKILGSS</sequence>
<evidence type="ECO:0000313" key="5">
    <source>
        <dbReference type="Proteomes" id="UP000515153"/>
    </source>
</evidence>
<gene>
    <name evidence="6" type="ORF">PgNI_03755</name>
</gene>
<protein>
    <recommendedName>
        <fullName evidence="7">Fermentation associated protein</fullName>
    </recommendedName>
</protein>
<feature type="region of interest" description="Disordered" evidence="1">
    <location>
        <begin position="174"/>
        <end position="251"/>
    </location>
</feature>
<name>A0A6P8BEI5_PYRGI</name>
<dbReference type="Proteomes" id="UP000515153">
    <property type="component" value="Unplaced"/>
</dbReference>
<feature type="domain" description="Csf1 C-terminal region" evidence="4">
    <location>
        <begin position="3253"/>
        <end position="3333"/>
    </location>
</feature>
<keyword evidence="2" id="KW-1133">Transmembrane helix</keyword>
<feature type="region of interest" description="Disordered" evidence="1">
    <location>
        <begin position="2593"/>
        <end position="2616"/>
    </location>
</feature>
<evidence type="ECO:0000256" key="1">
    <source>
        <dbReference type="SAM" id="MobiDB-lite"/>
    </source>
</evidence>
<keyword evidence="2" id="KW-0812">Transmembrane</keyword>
<reference evidence="6" key="2">
    <citation type="submission" date="2019-10" db="EMBL/GenBank/DDBJ databases">
        <authorList>
            <consortium name="NCBI Genome Project"/>
        </authorList>
    </citation>
    <scope>NUCLEOTIDE SEQUENCE</scope>
    <source>
        <strain evidence="6">NI907</strain>
    </source>
</reference>
<reference evidence="6" key="3">
    <citation type="submission" date="2025-08" db="UniProtKB">
        <authorList>
            <consortium name="RefSeq"/>
        </authorList>
    </citation>
    <scope>IDENTIFICATION</scope>
    <source>
        <strain evidence="6">NI907</strain>
    </source>
</reference>
<dbReference type="InterPro" id="IPR029636">
    <property type="entry name" value="Csf1"/>
</dbReference>
<dbReference type="Pfam" id="PF25038">
    <property type="entry name" value="Csf1_C"/>
    <property type="match status" value="2"/>
</dbReference>
<dbReference type="GeneID" id="41958717"/>
<evidence type="ECO:0000259" key="4">
    <source>
        <dbReference type="Pfam" id="PF25038"/>
    </source>
</evidence>
<dbReference type="PANTHER" id="PTHR32085:SF3">
    <property type="entry name" value="PROTEIN CSF1"/>
    <property type="match status" value="1"/>
</dbReference>
<dbReference type="InterPro" id="IPR056779">
    <property type="entry name" value="Csf1_C"/>
</dbReference>
<organism evidence="5 6">
    <name type="scientific">Pyricularia grisea</name>
    <name type="common">Crabgrass-specific blast fungus</name>
    <name type="synonym">Magnaporthe grisea</name>
    <dbReference type="NCBI Taxonomy" id="148305"/>
    <lineage>
        <taxon>Eukaryota</taxon>
        <taxon>Fungi</taxon>
        <taxon>Dikarya</taxon>
        <taxon>Ascomycota</taxon>
        <taxon>Pezizomycotina</taxon>
        <taxon>Sordariomycetes</taxon>
        <taxon>Sordariomycetidae</taxon>
        <taxon>Magnaporthales</taxon>
        <taxon>Pyriculariaceae</taxon>
        <taxon>Pyricularia</taxon>
    </lineage>
</organism>
<evidence type="ECO:0000313" key="6">
    <source>
        <dbReference type="RefSeq" id="XP_030985653.1"/>
    </source>
</evidence>
<dbReference type="Pfam" id="PF21678">
    <property type="entry name" value="Csf1_N"/>
    <property type="match status" value="1"/>
</dbReference>
<evidence type="ECO:0000259" key="3">
    <source>
        <dbReference type="Pfam" id="PF21678"/>
    </source>
</evidence>
<feature type="region of interest" description="Disordered" evidence="1">
    <location>
        <begin position="1176"/>
        <end position="1210"/>
    </location>
</feature>
<dbReference type="GO" id="GO:0006113">
    <property type="term" value="P:fermentation"/>
    <property type="evidence" value="ECO:0007669"/>
    <property type="project" value="InterPro"/>
</dbReference>
<accession>A0A6P8BEI5</accession>
<feature type="region of interest" description="Disordered" evidence="1">
    <location>
        <begin position="3234"/>
        <end position="3260"/>
    </location>
</feature>
<feature type="compositionally biased region" description="Pro residues" evidence="1">
    <location>
        <begin position="1176"/>
        <end position="1185"/>
    </location>
</feature>
<feature type="compositionally biased region" description="Basic and acidic residues" evidence="1">
    <location>
        <begin position="2605"/>
        <end position="2615"/>
    </location>
</feature>
<feature type="compositionally biased region" description="Basic and acidic residues" evidence="1">
    <location>
        <begin position="112"/>
        <end position="128"/>
    </location>
</feature>
<feature type="region of interest" description="Disordered" evidence="1">
    <location>
        <begin position="565"/>
        <end position="584"/>
    </location>
</feature>
<feature type="domain" description="Csf1 C-terminal region" evidence="4">
    <location>
        <begin position="2532"/>
        <end position="3200"/>
    </location>
</feature>
<reference evidence="6" key="1">
    <citation type="journal article" date="2019" name="Mol. Biol. Evol.">
        <title>Blast fungal genomes show frequent chromosomal changes, gene gains and losses, and effector gene turnover.</title>
        <authorList>
            <person name="Gomez Luciano L.B."/>
            <person name="Jason Tsai I."/>
            <person name="Chuma I."/>
            <person name="Tosa Y."/>
            <person name="Chen Y.H."/>
            <person name="Li J.Y."/>
            <person name="Li M.Y."/>
            <person name="Jade Lu M.Y."/>
            <person name="Nakayashiki H."/>
            <person name="Li W.H."/>
        </authorList>
    </citation>
    <scope>NUCLEOTIDE SEQUENCE</scope>
    <source>
        <strain evidence="6">NI907</strain>
    </source>
</reference>
<feature type="domain" description="Csf1 N-terminal" evidence="3">
    <location>
        <begin position="26"/>
        <end position="874"/>
    </location>
</feature>
<feature type="compositionally biased region" description="Low complexity" evidence="1">
    <location>
        <begin position="3241"/>
        <end position="3255"/>
    </location>
</feature>
<dbReference type="RefSeq" id="XP_030985653.1">
    <property type="nucleotide sequence ID" value="XM_031123808.1"/>
</dbReference>
<feature type="region of interest" description="Disordered" evidence="1">
    <location>
        <begin position="106"/>
        <end position="133"/>
    </location>
</feature>
<dbReference type="KEGG" id="pgri:PgNI_03755"/>
<evidence type="ECO:0008006" key="7">
    <source>
        <dbReference type="Google" id="ProtNLM"/>
    </source>
</evidence>
<keyword evidence="5" id="KW-1185">Reference proteome</keyword>
<dbReference type="PANTHER" id="PTHR32085">
    <property type="entry name" value="PROTEIN CSF1"/>
    <property type="match status" value="1"/>
</dbReference>
<dbReference type="GO" id="GO:0016020">
    <property type="term" value="C:membrane"/>
    <property type="evidence" value="ECO:0007669"/>
    <property type="project" value="InterPro"/>
</dbReference>
<dbReference type="InterPro" id="IPR048636">
    <property type="entry name" value="Csf1_N"/>
</dbReference>
<feature type="region of interest" description="Disordered" evidence="1">
    <location>
        <begin position="2449"/>
        <end position="2475"/>
    </location>
</feature>
<feature type="transmembrane region" description="Helical" evidence="2">
    <location>
        <begin position="12"/>
        <end position="32"/>
    </location>
</feature>
<keyword evidence="2" id="KW-0472">Membrane</keyword>
<feature type="region of interest" description="Disordered" evidence="1">
    <location>
        <begin position="1231"/>
        <end position="1280"/>
    </location>
</feature>
<proteinExistence type="predicted"/>
<feature type="compositionally biased region" description="Low complexity" evidence="1">
    <location>
        <begin position="1231"/>
        <end position="1243"/>
    </location>
</feature>
<evidence type="ECO:0000256" key="2">
    <source>
        <dbReference type="SAM" id="Phobius"/>
    </source>
</evidence>